<dbReference type="Pfam" id="PF09898">
    <property type="entry name" value="DUF2125"/>
    <property type="match status" value="1"/>
</dbReference>
<evidence type="ECO:0000313" key="1">
    <source>
        <dbReference type="EMBL" id="ART99501.1"/>
    </source>
</evidence>
<proteinExistence type="predicted"/>
<dbReference type="OrthoDB" id="7625707at2"/>
<evidence type="ECO:0008006" key="3">
    <source>
        <dbReference type="Google" id="ProtNLM"/>
    </source>
</evidence>
<dbReference type="KEGG" id="lvs:LOKVESSMR4R_00159"/>
<organism evidence="1 2">
    <name type="scientific">Yoonia vestfoldensis</name>
    <dbReference type="NCBI Taxonomy" id="245188"/>
    <lineage>
        <taxon>Bacteria</taxon>
        <taxon>Pseudomonadati</taxon>
        <taxon>Pseudomonadota</taxon>
        <taxon>Alphaproteobacteria</taxon>
        <taxon>Rhodobacterales</taxon>
        <taxon>Paracoccaceae</taxon>
        <taxon>Yoonia</taxon>
    </lineage>
</organism>
<dbReference type="AlphaFoldDB" id="A0A1Y0E7Z4"/>
<keyword evidence="2" id="KW-1185">Reference proteome</keyword>
<dbReference type="InterPro" id="IPR018666">
    <property type="entry name" value="DUF2125"/>
</dbReference>
<accession>A0A1Y0E7Z4</accession>
<protein>
    <recommendedName>
        <fullName evidence="3">DUF2125 domain-containing protein</fullName>
    </recommendedName>
</protein>
<gene>
    <name evidence="1" type="ORF">LOKVESSMR4R_00159</name>
</gene>
<evidence type="ECO:0000313" key="2">
    <source>
        <dbReference type="Proteomes" id="UP000195273"/>
    </source>
</evidence>
<dbReference type="EMBL" id="CP021431">
    <property type="protein sequence ID" value="ART99501.1"/>
    <property type="molecule type" value="Genomic_DNA"/>
</dbReference>
<dbReference type="Proteomes" id="UP000195273">
    <property type="component" value="Chromosome"/>
</dbReference>
<dbReference type="RefSeq" id="WP_087205837.1">
    <property type="nucleotide sequence ID" value="NZ_CP021431.1"/>
</dbReference>
<name>A0A1Y0E7Z4_9RHOB</name>
<sequence>MPRLTKILILAVLLFGGYWFAGSQLLQAAPDRAARLLAAQGVDMQVGSVATTGFPARFETRLGDLQLTHAAWAWQGTGLELQADSLRPLAVNVTLPPEQDLRIAGQSLQITSAAWQIAAALRPTTRLPFDRASLRMDRSEIVSQAGWQMGLRALVMTLALAPDQETIYDATLTAEAITFPALMRDQIDPQGQLGPQLDALRGAARLTLARPLDRNLQGQLPDLDHIALDDLQIDWGPVTVQMSGDIAVDAAGMPTGVIMLRTRQWQTVIDLLIASGVIDAGLAQTVTRFAGFMVDGEGVLNLPLTFQDGVALVGPVPVGPAPRLR</sequence>
<reference evidence="1 2" key="1">
    <citation type="submission" date="2017-05" db="EMBL/GenBank/DDBJ databases">
        <title>Genome Sequence of Loktanella vestfoldensis Strain SMR4r Isolated from a Culture of the Diatom Skeletonema marinoi.</title>
        <authorList>
            <person name="Topel M."/>
            <person name="Pinder M.I.M."/>
            <person name="Johansson O.N."/>
            <person name="Kourtchenko O."/>
            <person name="Godhe A."/>
            <person name="Clarke A.K."/>
        </authorList>
    </citation>
    <scope>NUCLEOTIDE SEQUENCE [LARGE SCALE GENOMIC DNA]</scope>
    <source>
        <strain evidence="1 2">SMR4r</strain>
    </source>
</reference>